<protein>
    <submittedName>
        <fullName evidence="1">Uncharacterized protein</fullName>
    </submittedName>
</protein>
<proteinExistence type="predicted"/>
<reference evidence="1 2" key="1">
    <citation type="submission" date="2016-10" db="EMBL/GenBank/DDBJ databases">
        <authorList>
            <person name="Varghese N."/>
            <person name="Submissions S."/>
        </authorList>
    </citation>
    <scope>NUCLEOTIDE SEQUENCE [LARGE SCALE GENOMIC DNA]</scope>
    <source>
        <strain evidence="1 2">CDM_1</strain>
    </source>
</reference>
<organism evidence="1 2">
    <name type="scientific">Natrinema hispanicum</name>
    <dbReference type="NCBI Taxonomy" id="392421"/>
    <lineage>
        <taxon>Archaea</taxon>
        <taxon>Methanobacteriati</taxon>
        <taxon>Methanobacteriota</taxon>
        <taxon>Stenosarchaea group</taxon>
        <taxon>Halobacteria</taxon>
        <taxon>Halobacteriales</taxon>
        <taxon>Natrialbaceae</taxon>
        <taxon>Natrinema</taxon>
    </lineage>
</organism>
<evidence type="ECO:0000313" key="1">
    <source>
        <dbReference type="EMBL" id="SDD80804.1"/>
    </source>
</evidence>
<dbReference type="AlphaFoldDB" id="A0A1G6XRI2"/>
<dbReference type="EMBL" id="FMZP01000051">
    <property type="protein sequence ID" value="SDD80804.1"/>
    <property type="molecule type" value="Genomic_DNA"/>
</dbReference>
<evidence type="ECO:0000313" key="2">
    <source>
        <dbReference type="Proteomes" id="UP000324021"/>
    </source>
</evidence>
<name>A0A1G6XRI2_9EURY</name>
<gene>
    <name evidence="1" type="ORF">SAMN05192552_10519</name>
</gene>
<accession>A0A1G6XRI2</accession>
<sequence length="195" mass="22973">MSDIEKKLEETPPEVLRTFLARELAADPGLERRFHSFLDTSDLDVYELRDEIESKYGYQSAPNFTTYEDRAESYIEKRRYRDAATIYRAMFEARRDHLHEFDPHRGGFEHDETFQDVIENYATTIREANLPHEEKREYIEYCFDQWLNEHEEGGFPPALQRGALGVVYDRGRLSLLAVPVAGSTRRTARFRSTLR</sequence>
<dbReference type="RefSeq" id="WP_149782612.1">
    <property type="nucleotide sequence ID" value="NZ_FMZP01000051.1"/>
</dbReference>
<dbReference type="Proteomes" id="UP000324021">
    <property type="component" value="Unassembled WGS sequence"/>
</dbReference>